<protein>
    <submittedName>
        <fullName evidence="1">Uncharacterized protein</fullName>
    </submittedName>
</protein>
<dbReference type="Proteomes" id="UP000646484">
    <property type="component" value="Unassembled WGS sequence"/>
</dbReference>
<sequence length="208" mass="23017">MATFNPTIFQDISGSVGNVTTYKLGDKHVARAKAFEVKDAKTPAQLKQRTRVSVITKLRRSFNAALETGYCSSSKKVCLNCFMKDNVGKVKVDDDMNVTLDWLSLSLSGGELDIPRVGAEIEANERQVLFRWERQPLMPRAAKDDRLFGVVYERVLQRSRLVELGTRGESGELAWMLPEEWDAGQLVVYGFAASANGRKASGTLGILG</sequence>
<dbReference type="EMBL" id="JACOOH010000003">
    <property type="protein sequence ID" value="MBC5621060.1"/>
    <property type="molecule type" value="Genomic_DNA"/>
</dbReference>
<dbReference type="RefSeq" id="WP_186975682.1">
    <property type="nucleotide sequence ID" value="NZ_JACOOH010000003.1"/>
</dbReference>
<comment type="caution">
    <text evidence="1">The sequence shown here is derived from an EMBL/GenBank/DDBJ whole genome shotgun (WGS) entry which is preliminary data.</text>
</comment>
<reference evidence="1 2" key="1">
    <citation type="submission" date="2020-08" db="EMBL/GenBank/DDBJ databases">
        <title>Genome public.</title>
        <authorList>
            <person name="Liu C."/>
            <person name="Sun Q."/>
        </authorList>
    </citation>
    <scope>NUCLEOTIDE SEQUENCE [LARGE SCALE GENOMIC DNA]</scope>
    <source>
        <strain evidence="1 2">NSJ-56</strain>
    </source>
</reference>
<organism evidence="1 2">
    <name type="scientific">Butyricimonas hominis</name>
    <dbReference type="NCBI Taxonomy" id="2763032"/>
    <lineage>
        <taxon>Bacteria</taxon>
        <taxon>Pseudomonadati</taxon>
        <taxon>Bacteroidota</taxon>
        <taxon>Bacteroidia</taxon>
        <taxon>Bacteroidales</taxon>
        <taxon>Odoribacteraceae</taxon>
        <taxon>Butyricimonas</taxon>
    </lineage>
</organism>
<proteinExistence type="predicted"/>
<dbReference type="InterPro" id="IPR046233">
    <property type="entry name" value="DUF6266"/>
</dbReference>
<evidence type="ECO:0000313" key="2">
    <source>
        <dbReference type="Proteomes" id="UP000646484"/>
    </source>
</evidence>
<gene>
    <name evidence="1" type="ORF">H8S64_08115</name>
</gene>
<name>A0ABR7D0Z3_9BACT</name>
<dbReference type="Pfam" id="PF19781">
    <property type="entry name" value="DUF6266"/>
    <property type="match status" value="1"/>
</dbReference>
<accession>A0ABR7D0Z3</accession>
<evidence type="ECO:0000313" key="1">
    <source>
        <dbReference type="EMBL" id="MBC5621060.1"/>
    </source>
</evidence>
<keyword evidence="2" id="KW-1185">Reference proteome</keyword>